<gene>
    <name evidence="3" type="ORF">SAMN05421767_10299</name>
</gene>
<dbReference type="PANTHER" id="PTHR40448">
    <property type="entry name" value="TWO-COMPONENT SENSOR HISTIDINE KINASE"/>
    <property type="match status" value="1"/>
</dbReference>
<dbReference type="RefSeq" id="WP_089745740.1">
    <property type="nucleotide sequence ID" value="NZ_FOGF01000002.1"/>
</dbReference>
<dbReference type="GO" id="GO:0042802">
    <property type="term" value="F:identical protein binding"/>
    <property type="evidence" value="ECO:0007669"/>
    <property type="project" value="TreeGrafter"/>
</dbReference>
<keyword evidence="1" id="KW-1133">Transmembrane helix</keyword>
<dbReference type="SUPFAM" id="SSF55874">
    <property type="entry name" value="ATPase domain of HSP90 chaperone/DNA topoisomerase II/histidine kinase"/>
    <property type="match status" value="1"/>
</dbReference>
<evidence type="ECO:0000259" key="2">
    <source>
        <dbReference type="Pfam" id="PF14501"/>
    </source>
</evidence>
<feature type="transmembrane region" description="Helical" evidence="1">
    <location>
        <begin position="118"/>
        <end position="140"/>
    </location>
</feature>
<keyword evidence="1" id="KW-0812">Transmembrane</keyword>
<sequence>MTLEIISEFIAVTFIIISYCYARLKIASTIEPIFLKKKRNWIYIFIYYIGASFFQIGPIGYLVFYYIVFRYQVKKESRNALFYSLYAFLAYESVYYFLISLVYHFIDSEQWMMFYREGLYMLICLLALAVALAIHHLIGLNQKIIESEEFLPIIKKTTDYFIGLVGIRFLSIFAYQVFRNEYLEIKVTASLSIFIITLLVMLYLRDQQLKYAHKEAMQQKEEEIRGANRLVEELGVLYDEIRGFRHDFGGVIACLGPSIKKQNDDELKKIYRDVCLEMNQRLVKADYTGFDLKNINDIGIKNVLTQKMLQAKEQQIPFYLEVVNTIPILDVPMLEVVRILSILLDNAIEGTQNSSKPEITVGLVSDKNEVTIYIKNTHNHKTINRWKIWEEGYSTKGERRGIGLPSLLQILQELEDADLQTEITDNYFEQTLIFKRGEI</sequence>
<dbReference type="Pfam" id="PF14501">
    <property type="entry name" value="HATPase_c_5"/>
    <property type="match status" value="1"/>
</dbReference>
<dbReference type="STRING" id="137733.SAMN05421767_10299"/>
<evidence type="ECO:0000313" key="4">
    <source>
        <dbReference type="Proteomes" id="UP000198556"/>
    </source>
</evidence>
<dbReference type="PANTHER" id="PTHR40448:SF1">
    <property type="entry name" value="TWO-COMPONENT SENSOR HISTIDINE KINASE"/>
    <property type="match status" value="1"/>
</dbReference>
<keyword evidence="3" id="KW-0808">Transferase</keyword>
<protein>
    <submittedName>
        <fullName evidence="3">Sensor histidine kinase YesM</fullName>
    </submittedName>
</protein>
<dbReference type="AlphaFoldDB" id="A0A1H9HH91"/>
<evidence type="ECO:0000313" key="3">
    <source>
        <dbReference type="EMBL" id="SEQ61667.1"/>
    </source>
</evidence>
<reference evidence="3 4" key="1">
    <citation type="submission" date="2016-10" db="EMBL/GenBank/DDBJ databases">
        <authorList>
            <person name="de Groot N.N."/>
        </authorList>
    </citation>
    <scope>NUCLEOTIDE SEQUENCE [LARGE SCALE GENOMIC DNA]</scope>
    <source>
        <strain evidence="3 4">DSM 15827</strain>
    </source>
</reference>
<keyword evidence="4" id="KW-1185">Reference proteome</keyword>
<name>A0A1H9HH91_9LACT</name>
<dbReference type="InterPro" id="IPR036890">
    <property type="entry name" value="HATPase_C_sf"/>
</dbReference>
<dbReference type="InterPro" id="IPR032834">
    <property type="entry name" value="NatK-like_C"/>
</dbReference>
<feature type="transmembrane region" description="Helical" evidence="1">
    <location>
        <begin position="160"/>
        <end position="178"/>
    </location>
</feature>
<dbReference type="Proteomes" id="UP000198556">
    <property type="component" value="Unassembled WGS sequence"/>
</dbReference>
<accession>A0A1H9HH91</accession>
<proteinExistence type="predicted"/>
<feature type="domain" description="Sensor histidine kinase NatK-like C-terminal" evidence="2">
    <location>
        <begin position="333"/>
        <end position="434"/>
    </location>
</feature>
<evidence type="ECO:0000256" key="1">
    <source>
        <dbReference type="SAM" id="Phobius"/>
    </source>
</evidence>
<keyword evidence="1" id="KW-0472">Membrane</keyword>
<feature type="transmembrane region" description="Helical" evidence="1">
    <location>
        <begin position="6"/>
        <end position="24"/>
    </location>
</feature>
<keyword evidence="3" id="KW-0418">Kinase</keyword>
<dbReference type="EMBL" id="FOGF01000002">
    <property type="protein sequence ID" value="SEQ61667.1"/>
    <property type="molecule type" value="Genomic_DNA"/>
</dbReference>
<feature type="transmembrane region" description="Helical" evidence="1">
    <location>
        <begin position="185"/>
        <end position="204"/>
    </location>
</feature>
<organism evidence="3 4">
    <name type="scientific">Granulicatella balaenopterae</name>
    <dbReference type="NCBI Taxonomy" id="137733"/>
    <lineage>
        <taxon>Bacteria</taxon>
        <taxon>Bacillati</taxon>
        <taxon>Bacillota</taxon>
        <taxon>Bacilli</taxon>
        <taxon>Lactobacillales</taxon>
        <taxon>Carnobacteriaceae</taxon>
        <taxon>Granulicatella</taxon>
    </lineage>
</organism>
<dbReference type="GO" id="GO:0016301">
    <property type="term" value="F:kinase activity"/>
    <property type="evidence" value="ECO:0007669"/>
    <property type="project" value="UniProtKB-KW"/>
</dbReference>
<dbReference type="OrthoDB" id="1652078at2"/>
<dbReference type="Gene3D" id="3.30.565.10">
    <property type="entry name" value="Histidine kinase-like ATPase, C-terminal domain"/>
    <property type="match status" value="1"/>
</dbReference>
<feature type="transmembrane region" description="Helical" evidence="1">
    <location>
        <begin position="80"/>
        <end position="106"/>
    </location>
</feature>
<feature type="transmembrane region" description="Helical" evidence="1">
    <location>
        <begin position="45"/>
        <end position="68"/>
    </location>
</feature>